<evidence type="ECO:0000313" key="3">
    <source>
        <dbReference type="Proteomes" id="UP001491310"/>
    </source>
</evidence>
<feature type="region of interest" description="Disordered" evidence="1">
    <location>
        <begin position="323"/>
        <end position="342"/>
    </location>
</feature>
<comment type="caution">
    <text evidence="2">The sequence shown here is derived from an EMBL/GenBank/DDBJ whole genome shotgun (WGS) entry which is preliminary data.</text>
</comment>
<accession>A0ABR2YEE3</accession>
<reference evidence="2 3" key="1">
    <citation type="journal article" date="2024" name="Nat. Commun.">
        <title>Phylogenomics reveals the evolutionary origins of lichenization in chlorophyte algae.</title>
        <authorList>
            <person name="Puginier C."/>
            <person name="Libourel C."/>
            <person name="Otte J."/>
            <person name="Skaloud P."/>
            <person name="Haon M."/>
            <person name="Grisel S."/>
            <person name="Petersen M."/>
            <person name="Berrin J.G."/>
            <person name="Delaux P.M."/>
            <person name="Dal Grande F."/>
            <person name="Keller J."/>
        </authorList>
    </citation>
    <scope>NUCLEOTIDE SEQUENCE [LARGE SCALE GENOMIC DNA]</scope>
    <source>
        <strain evidence="2 3">SAG 216-7</strain>
    </source>
</reference>
<organism evidence="2 3">
    <name type="scientific">Coccomyxa subellipsoidea</name>
    <dbReference type="NCBI Taxonomy" id="248742"/>
    <lineage>
        <taxon>Eukaryota</taxon>
        <taxon>Viridiplantae</taxon>
        <taxon>Chlorophyta</taxon>
        <taxon>core chlorophytes</taxon>
        <taxon>Trebouxiophyceae</taxon>
        <taxon>Trebouxiophyceae incertae sedis</taxon>
        <taxon>Coccomyxaceae</taxon>
        <taxon>Coccomyxa</taxon>
    </lineage>
</organism>
<dbReference type="Proteomes" id="UP001491310">
    <property type="component" value="Unassembled WGS sequence"/>
</dbReference>
<dbReference type="PANTHER" id="PTHR31984:SF17">
    <property type="entry name" value="TRANSCRIPTIONAL REGULATOR"/>
    <property type="match status" value="1"/>
</dbReference>
<evidence type="ECO:0000313" key="2">
    <source>
        <dbReference type="EMBL" id="KAK9903526.1"/>
    </source>
</evidence>
<keyword evidence="3" id="KW-1185">Reference proteome</keyword>
<dbReference type="SUPFAM" id="SSF143456">
    <property type="entry name" value="VC0467-like"/>
    <property type="match status" value="1"/>
</dbReference>
<protein>
    <submittedName>
        <fullName evidence="2">Uncharacterized protein</fullName>
    </submittedName>
</protein>
<dbReference type="EMBL" id="JALJOT010000014">
    <property type="protein sequence ID" value="KAK9903526.1"/>
    <property type="molecule type" value="Genomic_DNA"/>
</dbReference>
<evidence type="ECO:0000256" key="1">
    <source>
        <dbReference type="SAM" id="MobiDB-lite"/>
    </source>
</evidence>
<dbReference type="Pfam" id="PF02622">
    <property type="entry name" value="DUF179"/>
    <property type="match status" value="1"/>
</dbReference>
<name>A0ABR2YEE3_9CHLO</name>
<dbReference type="Gene3D" id="3.40.1740.10">
    <property type="entry name" value="VC0467-like"/>
    <property type="match status" value="1"/>
</dbReference>
<feature type="region of interest" description="Disordered" evidence="1">
    <location>
        <begin position="97"/>
        <end position="120"/>
    </location>
</feature>
<dbReference type="PANTHER" id="PTHR31984">
    <property type="entry name" value="TRANSPORTER, PUTATIVE (DUF179)-RELATED"/>
    <property type="match status" value="1"/>
</dbReference>
<dbReference type="InterPro" id="IPR003774">
    <property type="entry name" value="AlgH-like"/>
</dbReference>
<gene>
    <name evidence="2" type="ORF">WJX75_008054</name>
</gene>
<feature type="region of interest" description="Disordered" evidence="1">
    <location>
        <begin position="52"/>
        <end position="80"/>
    </location>
</feature>
<proteinExistence type="predicted"/>
<sequence length="342" mass="36915">MALLMHSHAGVRGVLPADAHVNSFNRHGRALCWRSRHAQKCEKWRPFIGRADARDGAGSSSEGRGDEGAESSIPDSLPASAADTDWREFRARLIAGQAASTSGRPEDQAQGVSERSAEPDEGSKLWAHSINFPEKGCLLIAHPLMFTTQQQYFAQAVIFIFEHSKQGSAGLILNKPTQYTIGTMSGLEALCPEFSDNGLFLGGDVSPNSMHMLHCHGHLPEAVEIIRGINMGGFDAAKAAVSQARMPATDFKWFTRYSGWGPGQLQRECASGVWFTAAVSSALVLQQNCEDKADSGREMWHQVLNLIGGDLAELSKAQKGVFDPEIMGSPAPPSENRDGDAA</sequence>